<evidence type="ECO:0000313" key="3">
    <source>
        <dbReference type="Proteomes" id="UP000516380"/>
    </source>
</evidence>
<name>A0A7G1IJX8_MYCKA</name>
<evidence type="ECO:0000313" key="2">
    <source>
        <dbReference type="EMBL" id="BCI88958.1"/>
    </source>
</evidence>
<keyword evidence="3" id="KW-1185">Reference proteome</keyword>
<sequence length="92" mass="9868">MPGAADASPGVDTSNSTLKTDGMAGRTNRAADREAEPPRIRLIDSDLLWLKPDGRQSAPKALMASQSSFAPYVTPDAKETYVTKCTLDVQLM</sequence>
<proteinExistence type="predicted"/>
<evidence type="ECO:0000256" key="1">
    <source>
        <dbReference type="SAM" id="MobiDB-lite"/>
    </source>
</evidence>
<organism evidence="2 3">
    <name type="scientific">Mycobacterium kansasii</name>
    <dbReference type="NCBI Taxonomy" id="1768"/>
    <lineage>
        <taxon>Bacteria</taxon>
        <taxon>Bacillati</taxon>
        <taxon>Actinomycetota</taxon>
        <taxon>Actinomycetes</taxon>
        <taxon>Mycobacteriales</taxon>
        <taxon>Mycobacteriaceae</taxon>
        <taxon>Mycobacterium</taxon>
    </lineage>
</organism>
<dbReference type="AlphaFoldDB" id="A0A7G1IJX8"/>
<reference evidence="2 3" key="1">
    <citation type="submission" date="2020-07" db="EMBL/GenBank/DDBJ databases">
        <title>Mycobacterium kansasii (former subtype) with zoonotic potential isolated from diseased indoor pet cat, Japan.</title>
        <authorList>
            <person name="Fukano H."/>
            <person name="Terazono T."/>
            <person name="Hoshino Y."/>
        </authorList>
    </citation>
    <scope>NUCLEOTIDE SEQUENCE [LARGE SCALE GENOMIC DNA]</scope>
    <source>
        <strain evidence="2 3">Kuro-I</strain>
    </source>
</reference>
<feature type="region of interest" description="Disordered" evidence="1">
    <location>
        <begin position="1"/>
        <end position="38"/>
    </location>
</feature>
<feature type="compositionally biased region" description="Basic and acidic residues" evidence="1">
    <location>
        <begin position="29"/>
        <end position="38"/>
    </location>
</feature>
<dbReference type="EMBL" id="AP023343">
    <property type="protein sequence ID" value="BCI88958.1"/>
    <property type="molecule type" value="Genomic_DNA"/>
</dbReference>
<accession>A0A7G1IJX8</accession>
<dbReference type="Proteomes" id="UP000516380">
    <property type="component" value="Chromosome"/>
</dbReference>
<gene>
    <name evidence="2" type="ORF">NIIDMKKI_41640</name>
</gene>
<protein>
    <submittedName>
        <fullName evidence="2">Uncharacterized protein</fullName>
    </submittedName>
</protein>